<name>A0A5A9XJW5_9BACT</name>
<dbReference type="InterPro" id="IPR017927">
    <property type="entry name" value="FAD-bd_FR_type"/>
</dbReference>
<dbReference type="EMBL" id="SRSD01000003">
    <property type="protein sequence ID" value="KAA0893467.1"/>
    <property type="molecule type" value="Genomic_DNA"/>
</dbReference>
<dbReference type="InterPro" id="IPR039261">
    <property type="entry name" value="FNR_nucleotide-bd"/>
</dbReference>
<dbReference type="CDD" id="cd06219">
    <property type="entry name" value="DHOD_e_trans_like1"/>
    <property type="match status" value="1"/>
</dbReference>
<dbReference type="InterPro" id="IPR019480">
    <property type="entry name" value="Dihydroorotate_DH_Fe-S-bd"/>
</dbReference>
<evidence type="ECO:0000259" key="2">
    <source>
        <dbReference type="PROSITE" id="PS51384"/>
    </source>
</evidence>
<dbReference type="GO" id="GO:0016491">
    <property type="term" value="F:oxidoreductase activity"/>
    <property type="evidence" value="ECO:0007669"/>
    <property type="project" value="InterPro"/>
</dbReference>
<dbReference type="SUPFAM" id="SSF52343">
    <property type="entry name" value="Ferredoxin reductase-like, C-terminal NADP-linked domain"/>
    <property type="match status" value="1"/>
</dbReference>
<dbReference type="InterPro" id="IPR017938">
    <property type="entry name" value="Riboflavin_synthase-like_b-brl"/>
</dbReference>
<dbReference type="InterPro" id="IPR050353">
    <property type="entry name" value="PyrK_electron_transfer"/>
</dbReference>
<evidence type="ECO:0000313" key="4">
    <source>
        <dbReference type="Proteomes" id="UP000324298"/>
    </source>
</evidence>
<keyword evidence="4" id="KW-1185">Reference proteome</keyword>
<dbReference type="PANTHER" id="PTHR43513:SF3">
    <property type="entry name" value="DIHYDROOROTATE DEHYDROGENASE B (NAD(+)), ELECTRON TRANSFER SUBUNIT-RELATED"/>
    <property type="match status" value="1"/>
</dbReference>
<dbReference type="GO" id="GO:0006221">
    <property type="term" value="P:pyrimidine nucleotide biosynthetic process"/>
    <property type="evidence" value="ECO:0007669"/>
    <property type="project" value="InterPro"/>
</dbReference>
<accession>A0A5A9XJW5</accession>
<comment type="cofactor">
    <cofactor evidence="1">
        <name>[2Fe-2S] cluster</name>
        <dbReference type="ChEBI" id="CHEBI:190135"/>
    </cofactor>
    <text evidence="1">Binds 1 [2Fe-2S] cluster per subunit.</text>
</comment>
<sequence>MFEVVSNDVLAPSLHRMVVRAPRVAASRKPGQFVIVRSAPGEERIPLTIGDADNAAGTITLFIQAIGASTRTIVAIPAGGFLRDVAGPLGLPTHIEPWGRVACIGGGVGTAVLYPLAKALAAAGNDVTTIIGGRAESYIILKDELSAFSKEVLVTTEDGSMGRKGFVTAELADLMANPNTCPRAVFAIGPVPMMRAVAELTRPLGITTIVSLNPIMIDGTGMCGGCRVLVGGEPKFACVDGPEFDAHKVDFENLFDRLSTYRGHEAADCKLNRQVQP</sequence>
<dbReference type="InterPro" id="IPR012165">
    <property type="entry name" value="Cyt_c3_hydrogenase_gsu"/>
</dbReference>
<comment type="caution">
    <text evidence="3">The sequence shown here is derived from an EMBL/GenBank/DDBJ whole genome shotgun (WGS) entry which is preliminary data.</text>
</comment>
<dbReference type="GO" id="GO:0046872">
    <property type="term" value="F:metal ion binding"/>
    <property type="evidence" value="ECO:0007669"/>
    <property type="project" value="UniProtKB-KW"/>
</dbReference>
<dbReference type="PANTHER" id="PTHR43513">
    <property type="entry name" value="DIHYDROOROTATE DEHYDROGENASE B (NAD(+)), ELECTRON TRANSFER SUBUNIT"/>
    <property type="match status" value="1"/>
</dbReference>
<dbReference type="PROSITE" id="PS51384">
    <property type="entry name" value="FAD_FR"/>
    <property type="match status" value="1"/>
</dbReference>
<evidence type="ECO:0000256" key="1">
    <source>
        <dbReference type="PIRSR" id="PIRSR006816-2"/>
    </source>
</evidence>
<dbReference type="Gene3D" id="2.40.30.10">
    <property type="entry name" value="Translation factors"/>
    <property type="match status" value="1"/>
</dbReference>
<dbReference type="OrthoDB" id="9778346at2"/>
<organism evidence="3 4">
    <name type="scientific">Oryzomonas rubra</name>
    <dbReference type="NCBI Taxonomy" id="2509454"/>
    <lineage>
        <taxon>Bacteria</taxon>
        <taxon>Pseudomonadati</taxon>
        <taxon>Thermodesulfobacteriota</taxon>
        <taxon>Desulfuromonadia</taxon>
        <taxon>Geobacterales</taxon>
        <taxon>Geobacteraceae</taxon>
        <taxon>Oryzomonas</taxon>
    </lineage>
</organism>
<keyword evidence="1" id="KW-0479">Metal-binding</keyword>
<dbReference type="AlphaFoldDB" id="A0A5A9XJW5"/>
<dbReference type="GO" id="GO:0050660">
    <property type="term" value="F:flavin adenine dinucleotide binding"/>
    <property type="evidence" value="ECO:0007669"/>
    <property type="project" value="InterPro"/>
</dbReference>
<evidence type="ECO:0000313" key="3">
    <source>
        <dbReference type="EMBL" id="KAA0893467.1"/>
    </source>
</evidence>
<keyword evidence="1" id="KW-0408">Iron</keyword>
<dbReference type="Gene3D" id="3.40.50.80">
    <property type="entry name" value="Nucleotide-binding domain of ferredoxin-NADP reductase (FNR) module"/>
    <property type="match status" value="1"/>
</dbReference>
<dbReference type="RefSeq" id="WP_149306782.1">
    <property type="nucleotide sequence ID" value="NZ_SRSD01000003.1"/>
</dbReference>
<feature type="binding site" evidence="1">
    <location>
        <position position="226"/>
    </location>
    <ligand>
        <name>[2Fe-2S] cluster</name>
        <dbReference type="ChEBI" id="CHEBI:190135"/>
    </ligand>
</feature>
<dbReference type="Proteomes" id="UP000324298">
    <property type="component" value="Unassembled WGS sequence"/>
</dbReference>
<dbReference type="NCBIfam" id="NF004862">
    <property type="entry name" value="PRK06222.1"/>
    <property type="match status" value="1"/>
</dbReference>
<feature type="binding site" evidence="1">
    <location>
        <position position="238"/>
    </location>
    <ligand>
        <name>[2Fe-2S] cluster</name>
        <dbReference type="ChEBI" id="CHEBI:190135"/>
    </ligand>
</feature>
<reference evidence="3 4" key="1">
    <citation type="submission" date="2019-04" db="EMBL/GenBank/DDBJ databases">
        <title>Geobacter ruber sp. nov., ferric-reducing bacteria isolated from paddy soil.</title>
        <authorList>
            <person name="Xu Z."/>
            <person name="Masuda Y."/>
            <person name="Itoh H."/>
            <person name="Senoo K."/>
        </authorList>
    </citation>
    <scope>NUCLEOTIDE SEQUENCE [LARGE SCALE GENOMIC DNA]</scope>
    <source>
        <strain evidence="3 4">Red88</strain>
    </source>
</reference>
<feature type="domain" description="FAD-binding FR-type" evidence="2">
    <location>
        <begin position="1"/>
        <end position="95"/>
    </location>
</feature>
<protein>
    <submittedName>
        <fullName evidence="3">Sulfide/dihydroorotate dehydrogenase-like FAD/NAD-binding protein</fullName>
    </submittedName>
</protein>
<proteinExistence type="predicted"/>
<keyword evidence="1" id="KW-0001">2Fe-2S</keyword>
<dbReference type="InterPro" id="IPR001433">
    <property type="entry name" value="OxRdtase_FAD/NAD-bd"/>
</dbReference>
<gene>
    <name evidence="3" type="ORF">ET418_06570</name>
</gene>
<dbReference type="Pfam" id="PF00175">
    <property type="entry name" value="NAD_binding_1"/>
    <property type="match status" value="1"/>
</dbReference>
<dbReference type="GO" id="GO:0051537">
    <property type="term" value="F:2 iron, 2 sulfur cluster binding"/>
    <property type="evidence" value="ECO:0007669"/>
    <property type="project" value="UniProtKB-KW"/>
</dbReference>
<dbReference type="SUPFAM" id="SSF63380">
    <property type="entry name" value="Riboflavin synthase domain-like"/>
    <property type="match status" value="1"/>
</dbReference>
<dbReference type="PIRSF" id="PIRSF006816">
    <property type="entry name" value="Cyc3_hyd_g"/>
    <property type="match status" value="1"/>
</dbReference>
<feature type="binding site" evidence="1">
    <location>
        <position position="223"/>
    </location>
    <ligand>
        <name>[2Fe-2S] cluster</name>
        <dbReference type="ChEBI" id="CHEBI:190135"/>
    </ligand>
</feature>
<keyword evidence="1" id="KW-0411">Iron-sulfur</keyword>
<dbReference type="Pfam" id="PF10418">
    <property type="entry name" value="DHODB_Fe-S_bind"/>
    <property type="match status" value="1"/>
</dbReference>